<accession>C0PP18</accession>
<name>C0PP18_MAIZE</name>
<sequence>MKCRPFNIINCFLPSFKQITFCQNHSRTSRPETGLSCFPFMKLINQGLCLTKTSLFNHLFHTQIIILLATQSS</sequence>
<dbReference type="AlphaFoldDB" id="C0PP18"/>
<proteinExistence type="evidence at transcript level"/>
<protein>
    <submittedName>
        <fullName evidence="1">Uncharacterized protein</fullName>
    </submittedName>
</protein>
<organism evidence="1">
    <name type="scientific">Zea mays</name>
    <name type="common">Maize</name>
    <dbReference type="NCBI Taxonomy" id="4577"/>
    <lineage>
        <taxon>Eukaryota</taxon>
        <taxon>Viridiplantae</taxon>
        <taxon>Streptophyta</taxon>
        <taxon>Embryophyta</taxon>
        <taxon>Tracheophyta</taxon>
        <taxon>Spermatophyta</taxon>
        <taxon>Magnoliopsida</taxon>
        <taxon>Liliopsida</taxon>
        <taxon>Poales</taxon>
        <taxon>Poaceae</taxon>
        <taxon>PACMAD clade</taxon>
        <taxon>Panicoideae</taxon>
        <taxon>Andropogonodae</taxon>
        <taxon>Andropogoneae</taxon>
        <taxon>Tripsacinae</taxon>
        <taxon>Zea</taxon>
    </lineage>
</organism>
<reference evidence="1" key="2">
    <citation type="submission" date="2012-06" db="EMBL/GenBank/DDBJ databases">
        <authorList>
            <person name="Yu Y."/>
            <person name="Currie J."/>
            <person name="Lomeli R."/>
            <person name="Angelova A."/>
            <person name="Collura K."/>
            <person name="Wissotski M."/>
            <person name="Campos D."/>
            <person name="Kudrna D."/>
            <person name="Golser W."/>
            <person name="Ashely E."/>
            <person name="Descour A."/>
            <person name="Fernandes J."/>
            <person name="Soderlund C."/>
            <person name="Walbot V."/>
        </authorList>
    </citation>
    <scope>NUCLEOTIDE SEQUENCE</scope>
    <source>
        <strain evidence="1">B73</strain>
    </source>
</reference>
<dbReference type="EMBL" id="BT070037">
    <property type="protein sequence ID" value="ACN36934.1"/>
    <property type="molecule type" value="mRNA"/>
</dbReference>
<evidence type="ECO:0000313" key="1">
    <source>
        <dbReference type="EMBL" id="ACN36934.1"/>
    </source>
</evidence>
<reference evidence="1" key="1">
    <citation type="journal article" date="2009" name="PLoS Genet.">
        <title>Sequencing, mapping, and analysis of 27,455 maize full-length cDNAs.</title>
        <authorList>
            <person name="Soderlund C."/>
            <person name="Descour A."/>
            <person name="Kudrna D."/>
            <person name="Bomhoff M."/>
            <person name="Boyd L."/>
            <person name="Currie J."/>
            <person name="Angelova A."/>
            <person name="Collura K."/>
            <person name="Wissotski M."/>
            <person name="Ashley E."/>
            <person name="Morrow D."/>
            <person name="Fernandes J."/>
            <person name="Walbot V."/>
            <person name="Yu Y."/>
        </authorList>
    </citation>
    <scope>NUCLEOTIDE SEQUENCE</scope>
    <source>
        <strain evidence="1">B73</strain>
    </source>
</reference>